<organism evidence="1 2">
    <name type="scientific">Mycobacteroides salmoniphilum</name>
    <dbReference type="NCBI Taxonomy" id="404941"/>
    <lineage>
        <taxon>Bacteria</taxon>
        <taxon>Bacillati</taxon>
        <taxon>Actinomycetota</taxon>
        <taxon>Actinomycetes</taxon>
        <taxon>Mycobacteriales</taxon>
        <taxon>Mycobacteriaceae</taxon>
        <taxon>Mycobacteroides</taxon>
    </lineage>
</organism>
<reference evidence="1 2" key="1">
    <citation type="journal article" date="2019" name="Sci. Rep.">
        <title>Extended insight into the Mycobacterium chelonae-abscessus complex through whole genome sequencing of Mycobacterium salmoniphilum outbreak and Mycobacterium salmoniphilum-like strains.</title>
        <authorList>
            <person name="Behra P.R.K."/>
            <person name="Das S."/>
            <person name="Pettersson B.M.F."/>
            <person name="Shirreff L."/>
            <person name="DuCote T."/>
            <person name="Jacobsson K.G."/>
            <person name="Ennis D.G."/>
            <person name="Kirsebom L.A."/>
        </authorList>
    </citation>
    <scope>NUCLEOTIDE SEQUENCE [LARGE SCALE GENOMIC DNA]</scope>
    <source>
        <strain evidence="1 2">DE 4585</strain>
    </source>
</reference>
<protein>
    <submittedName>
        <fullName evidence="1">Uncharacterized protein</fullName>
    </submittedName>
</protein>
<dbReference type="SUPFAM" id="SSF140453">
    <property type="entry name" value="EsxAB dimer-like"/>
    <property type="match status" value="1"/>
</dbReference>
<comment type="caution">
    <text evidence="1">The sequence shown here is derived from an EMBL/GenBank/DDBJ whole genome shotgun (WGS) entry which is preliminary data.</text>
</comment>
<proteinExistence type="predicted"/>
<sequence length="106" mass="11381">MIGTMTEIQWDMEAMRQTASILEGRADALRTKGASESGIATLVVTDITALAGRWRGPMADEITKHAEKISQAGSVSAETLDKLVAVYRSTADECDATEQQNGGFFV</sequence>
<dbReference type="InterPro" id="IPR036689">
    <property type="entry name" value="ESAT-6-like_sf"/>
</dbReference>
<accession>A0A4R8S8P8</accession>
<dbReference type="EMBL" id="PECH01000001">
    <property type="protein sequence ID" value="TDZ87343.1"/>
    <property type="molecule type" value="Genomic_DNA"/>
</dbReference>
<gene>
    <name evidence="1" type="ORF">DE4585_00335</name>
</gene>
<name>A0A4R8S8P8_9MYCO</name>
<dbReference type="AlphaFoldDB" id="A0A4R8S8P8"/>
<dbReference type="Proteomes" id="UP000295117">
    <property type="component" value="Unassembled WGS sequence"/>
</dbReference>
<evidence type="ECO:0000313" key="2">
    <source>
        <dbReference type="Proteomes" id="UP000295117"/>
    </source>
</evidence>
<evidence type="ECO:0000313" key="1">
    <source>
        <dbReference type="EMBL" id="TDZ87343.1"/>
    </source>
</evidence>
<dbReference type="Gene3D" id="1.10.287.1060">
    <property type="entry name" value="ESAT-6-like"/>
    <property type="match status" value="1"/>
</dbReference>